<feature type="region of interest" description="Disordered" evidence="1">
    <location>
        <begin position="98"/>
        <end position="119"/>
    </location>
</feature>
<dbReference type="WBParaSite" id="HCON_00040510-00001">
    <property type="protein sequence ID" value="HCON_00040510-00001"/>
    <property type="gene ID" value="HCON_00040510"/>
</dbReference>
<evidence type="ECO:0000259" key="3">
    <source>
        <dbReference type="Pfam" id="PF10328"/>
    </source>
</evidence>
<dbReference type="PANTHER" id="PTHR23017">
    <property type="entry name" value="SERPENTINE RECEPTOR, CLASS X"/>
    <property type="match status" value="1"/>
</dbReference>
<dbReference type="AlphaFoldDB" id="A0A7I4Y2R8"/>
<evidence type="ECO:0000313" key="5">
    <source>
        <dbReference type="WBParaSite" id="HCON_00040510-00001"/>
    </source>
</evidence>
<dbReference type="InterPro" id="IPR019430">
    <property type="entry name" value="7TM_GPCR_serpentine_rcpt_Srx"/>
</dbReference>
<accession>A0A7I4Y2R8</accession>
<evidence type="ECO:0000313" key="4">
    <source>
        <dbReference type="Proteomes" id="UP000025227"/>
    </source>
</evidence>
<reference evidence="5" key="1">
    <citation type="submission" date="2020-12" db="UniProtKB">
        <authorList>
            <consortium name="WormBaseParasite"/>
        </authorList>
    </citation>
    <scope>IDENTIFICATION</scope>
    <source>
        <strain evidence="5">MHco3</strain>
    </source>
</reference>
<protein>
    <submittedName>
        <fullName evidence="5">7TM_GPCR_Srx domain-containing protein</fullName>
    </submittedName>
</protein>
<keyword evidence="2" id="KW-0812">Transmembrane</keyword>
<feature type="transmembrane region" description="Helical" evidence="2">
    <location>
        <begin position="64"/>
        <end position="84"/>
    </location>
</feature>
<evidence type="ECO:0000256" key="2">
    <source>
        <dbReference type="SAM" id="Phobius"/>
    </source>
</evidence>
<keyword evidence="2" id="KW-0472">Membrane</keyword>
<organism evidence="4 5">
    <name type="scientific">Haemonchus contortus</name>
    <name type="common">Barber pole worm</name>
    <dbReference type="NCBI Taxonomy" id="6289"/>
    <lineage>
        <taxon>Eukaryota</taxon>
        <taxon>Metazoa</taxon>
        <taxon>Ecdysozoa</taxon>
        <taxon>Nematoda</taxon>
        <taxon>Chromadorea</taxon>
        <taxon>Rhabditida</taxon>
        <taxon>Rhabditina</taxon>
        <taxon>Rhabditomorpha</taxon>
        <taxon>Strongyloidea</taxon>
        <taxon>Trichostrongylidae</taxon>
        <taxon>Haemonchus</taxon>
    </lineage>
</organism>
<dbReference type="Proteomes" id="UP000025227">
    <property type="component" value="Unplaced"/>
</dbReference>
<name>A0A7I4Y2R8_HAECO</name>
<evidence type="ECO:0000256" key="1">
    <source>
        <dbReference type="SAM" id="MobiDB-lite"/>
    </source>
</evidence>
<dbReference type="PANTHER" id="PTHR23017:SF3">
    <property type="entry name" value="G-PROTEIN COUPLED RECEPTORS FAMILY 1 PROFILE DOMAIN-CONTAINING PROTEIN"/>
    <property type="match status" value="1"/>
</dbReference>
<dbReference type="Pfam" id="PF10328">
    <property type="entry name" value="7TM_GPCR_Srx"/>
    <property type="match status" value="1"/>
</dbReference>
<proteinExistence type="predicted"/>
<keyword evidence="2" id="KW-1133">Transmembrane helix</keyword>
<keyword evidence="4" id="KW-1185">Reference proteome</keyword>
<feature type="transmembrane region" description="Helical" evidence="2">
    <location>
        <begin position="27"/>
        <end position="52"/>
    </location>
</feature>
<sequence>MYNMIIREGNTHFICTSPSRFKKDLRFFAQTICSTALFSLTVVSFHTIALFVSGRMAKFCATTLIWGVNHSGAGFIVVAFNSDIRKAILVLVRLSTPTSTKVTSWHPPQDRTIQPRSTQ</sequence>
<feature type="domain" description="7TM GPCR serpentine receptor class x (Srx)" evidence="3">
    <location>
        <begin position="16"/>
        <end position="81"/>
    </location>
</feature>